<reference evidence="1" key="2">
    <citation type="journal article" date="2022" name="New Phytol.">
        <title>Evolutionary transition to the ectomycorrhizal habit in the genomes of a hyperdiverse lineage of mushroom-forming fungi.</title>
        <authorList>
            <person name="Looney B."/>
            <person name="Miyauchi S."/>
            <person name="Morin E."/>
            <person name="Drula E."/>
            <person name="Courty P.E."/>
            <person name="Kohler A."/>
            <person name="Kuo A."/>
            <person name="LaButti K."/>
            <person name="Pangilinan J."/>
            <person name="Lipzen A."/>
            <person name="Riley R."/>
            <person name="Andreopoulos W."/>
            <person name="He G."/>
            <person name="Johnson J."/>
            <person name="Nolan M."/>
            <person name="Tritt A."/>
            <person name="Barry K.W."/>
            <person name="Grigoriev I.V."/>
            <person name="Nagy L.G."/>
            <person name="Hibbett D."/>
            <person name="Henrissat B."/>
            <person name="Matheny P.B."/>
            <person name="Labbe J."/>
            <person name="Martin F.M."/>
        </authorList>
    </citation>
    <scope>NUCLEOTIDE SEQUENCE</scope>
    <source>
        <strain evidence="1">EC-137</strain>
    </source>
</reference>
<proteinExistence type="predicted"/>
<reference evidence="1" key="1">
    <citation type="submission" date="2021-02" db="EMBL/GenBank/DDBJ databases">
        <authorList>
            <consortium name="DOE Joint Genome Institute"/>
            <person name="Ahrendt S."/>
            <person name="Looney B.P."/>
            <person name="Miyauchi S."/>
            <person name="Morin E."/>
            <person name="Drula E."/>
            <person name="Courty P.E."/>
            <person name="Chicoki N."/>
            <person name="Fauchery L."/>
            <person name="Kohler A."/>
            <person name="Kuo A."/>
            <person name="Labutti K."/>
            <person name="Pangilinan J."/>
            <person name="Lipzen A."/>
            <person name="Riley R."/>
            <person name="Andreopoulos W."/>
            <person name="He G."/>
            <person name="Johnson J."/>
            <person name="Barry K.W."/>
            <person name="Grigoriev I.V."/>
            <person name="Nagy L."/>
            <person name="Hibbett D."/>
            <person name="Henrissat B."/>
            <person name="Matheny P.B."/>
            <person name="Labbe J."/>
            <person name="Martin F."/>
        </authorList>
    </citation>
    <scope>NUCLEOTIDE SEQUENCE</scope>
    <source>
        <strain evidence="1">EC-137</strain>
    </source>
</reference>
<keyword evidence="2" id="KW-1185">Reference proteome</keyword>
<comment type="caution">
    <text evidence="1">The sequence shown here is derived from an EMBL/GenBank/DDBJ whole genome shotgun (WGS) entry which is preliminary data.</text>
</comment>
<accession>A0ACB8QPG1</accession>
<sequence length="448" mass="48810">MSPGTVRRLSYSTYINTFVDPKYLLQGKFNNATSAAQEIIVQWADMLASQGPWSVTTSKNISAPSGDMHDYLSWAPYYWPDCANAGNTTELTPEQIWTTCRYVDHDGEFNPDVRWVNNTGAFGAMADAVLYNTIAWRITGKDSYASNAASYINTWFLEESTAMNPNLNYAQMIRGPNSTTGEHTGILDLKCMTKVLTGILTLRGASSSAWTSNMDTAMVNWTTSYISWMETNKLALEEASATNNHGSFYFTQLASLYLIVGNTAAAQDVTSTYFSGIYQNQISAGGEQPLEAVRTRPYHYRCYNLVAMMTNAELAAYTGSDQWNTPTANGSTIKHALDFTMGVPPGGDEPSELWLPVATGATVYGNANDFYGLFLYGKDPQFGEDPYYFWNRPSDSSAWDADAAKGLATVTSPETSSPNSTSGAGRTILTMSGKLLGLLVAGASVLVS</sequence>
<evidence type="ECO:0000313" key="2">
    <source>
        <dbReference type="Proteomes" id="UP000814128"/>
    </source>
</evidence>
<gene>
    <name evidence="1" type="ORF">K488DRAFT_77735</name>
</gene>
<protein>
    <submittedName>
        <fullName evidence="1">Chondroitin AC/alginate lyase</fullName>
    </submittedName>
</protein>
<evidence type="ECO:0000313" key="1">
    <source>
        <dbReference type="EMBL" id="KAI0033744.1"/>
    </source>
</evidence>
<dbReference type="Proteomes" id="UP000814128">
    <property type="component" value="Unassembled WGS sequence"/>
</dbReference>
<name>A0ACB8QPG1_9AGAM</name>
<keyword evidence="1" id="KW-0456">Lyase</keyword>
<dbReference type="EMBL" id="MU273513">
    <property type="protein sequence ID" value="KAI0033744.1"/>
    <property type="molecule type" value="Genomic_DNA"/>
</dbReference>
<organism evidence="1 2">
    <name type="scientific">Vararia minispora EC-137</name>
    <dbReference type="NCBI Taxonomy" id="1314806"/>
    <lineage>
        <taxon>Eukaryota</taxon>
        <taxon>Fungi</taxon>
        <taxon>Dikarya</taxon>
        <taxon>Basidiomycota</taxon>
        <taxon>Agaricomycotina</taxon>
        <taxon>Agaricomycetes</taxon>
        <taxon>Russulales</taxon>
        <taxon>Lachnocladiaceae</taxon>
        <taxon>Vararia</taxon>
    </lineage>
</organism>